<dbReference type="Gene3D" id="3.40.50.1820">
    <property type="entry name" value="alpha/beta hydrolase"/>
    <property type="match status" value="1"/>
</dbReference>
<keyword evidence="3" id="KW-1185">Reference proteome</keyword>
<accession>A0ABU0I522</accession>
<protein>
    <submittedName>
        <fullName evidence="2">Pimeloyl-ACP methyl ester carboxylesterase</fullName>
    </submittedName>
</protein>
<dbReference type="SUPFAM" id="SSF53474">
    <property type="entry name" value="alpha/beta-Hydrolases"/>
    <property type="match status" value="1"/>
</dbReference>
<dbReference type="EMBL" id="JAUSVP010000010">
    <property type="protein sequence ID" value="MDQ0448724.1"/>
    <property type="molecule type" value="Genomic_DNA"/>
</dbReference>
<evidence type="ECO:0000313" key="2">
    <source>
        <dbReference type="EMBL" id="MDQ0448724.1"/>
    </source>
</evidence>
<dbReference type="InterPro" id="IPR000073">
    <property type="entry name" value="AB_hydrolase_1"/>
</dbReference>
<dbReference type="PANTHER" id="PTHR43194">
    <property type="entry name" value="HYDROLASE ALPHA/BETA FOLD FAMILY"/>
    <property type="match status" value="1"/>
</dbReference>
<sequence length="415" mass="43820">MILPRLAGRLRLALADPEFLASARGLSVRVAFSVEGARVDLSVADGAPSVESGETGRADIAVTATAAAWEEILSARPPRGASSFTAWQLANPAVSLEGDPLRIAQARPALERLVEILRTPEALAAPPVRRDVRQIRGRYVPASAAGADADLYVEEAGSGTPVLCLHTAGADSRQYGALLADTDLAARFRLVAFDLPFHGRTMPPPDWDGGAYRLDAATYLAWVVAALERVVGEPAILVGCSMGAAIALVAAAERPDLLRGVLALEPPLRSPGRRNPYLAHAAVSGGAHNAAYVRGLMSPLGPVGHRRRAAWIYAQGGPGVYTGDLAFYSEEFDGHVTGPRIDTGRVPVTLMTGEYDYSATVADGEALAALIPGSRFVPMPGLGHFPMSEHPDLFRTHVVPELDRMAGEPGDQSPR</sequence>
<dbReference type="InterPro" id="IPR050228">
    <property type="entry name" value="Carboxylesterase_BioH"/>
</dbReference>
<comment type="caution">
    <text evidence="2">The sequence shown here is derived from an EMBL/GenBank/DDBJ whole genome shotgun (WGS) entry which is preliminary data.</text>
</comment>
<feature type="domain" description="AB hydrolase-1" evidence="1">
    <location>
        <begin position="162"/>
        <end position="394"/>
    </location>
</feature>
<evidence type="ECO:0000259" key="1">
    <source>
        <dbReference type="Pfam" id="PF12697"/>
    </source>
</evidence>
<proteinExistence type="predicted"/>
<dbReference type="Pfam" id="PF12697">
    <property type="entry name" value="Abhydrolase_6"/>
    <property type="match status" value="1"/>
</dbReference>
<reference evidence="2 3" key="1">
    <citation type="submission" date="2023-07" db="EMBL/GenBank/DDBJ databases">
        <title>Genomic Encyclopedia of Type Strains, Phase IV (KMG-IV): sequencing the most valuable type-strain genomes for metagenomic binning, comparative biology and taxonomic classification.</title>
        <authorList>
            <person name="Goeker M."/>
        </authorList>
    </citation>
    <scope>NUCLEOTIDE SEQUENCE [LARGE SCALE GENOMIC DNA]</scope>
    <source>
        <strain evidence="2 3">DSM 19013</strain>
    </source>
</reference>
<evidence type="ECO:0000313" key="3">
    <source>
        <dbReference type="Proteomes" id="UP001231124"/>
    </source>
</evidence>
<organism evidence="2 3">
    <name type="scientific">Methylobacterium aerolatum</name>
    <dbReference type="NCBI Taxonomy" id="418708"/>
    <lineage>
        <taxon>Bacteria</taxon>
        <taxon>Pseudomonadati</taxon>
        <taxon>Pseudomonadota</taxon>
        <taxon>Alphaproteobacteria</taxon>
        <taxon>Hyphomicrobiales</taxon>
        <taxon>Methylobacteriaceae</taxon>
        <taxon>Methylobacterium</taxon>
    </lineage>
</organism>
<dbReference type="InterPro" id="IPR029058">
    <property type="entry name" value="AB_hydrolase_fold"/>
</dbReference>
<dbReference type="RefSeq" id="WP_238203156.1">
    <property type="nucleotide sequence ID" value="NZ_BPQE01000012.1"/>
</dbReference>
<gene>
    <name evidence="2" type="ORF">QO012_003236</name>
</gene>
<dbReference type="Proteomes" id="UP001231124">
    <property type="component" value="Unassembled WGS sequence"/>
</dbReference>
<dbReference type="PANTHER" id="PTHR43194:SF2">
    <property type="entry name" value="PEROXISOMAL MEMBRANE PROTEIN LPX1"/>
    <property type="match status" value="1"/>
</dbReference>
<name>A0ABU0I522_9HYPH</name>